<evidence type="ECO:0000259" key="1">
    <source>
        <dbReference type="Pfam" id="PF00078"/>
    </source>
</evidence>
<dbReference type="Pfam" id="PF00078">
    <property type="entry name" value="RVT_1"/>
    <property type="match status" value="1"/>
</dbReference>
<dbReference type="InterPro" id="IPR000477">
    <property type="entry name" value="RT_dom"/>
</dbReference>
<sequence>MPRKTVQKILLDPSDFNRALLSDTTPAELPIPIGNDGFYLNIRDWKKFDTFSKTIIETFVLPPNSGKQATEPLSYKIVKDAESLRKLGLPHPRAQLEICNFYSRYDSLLTYYCNTSSFSIRRPVCTASKYYIAGPLEASNELKFSTISTVDKDKFTKHPASFFAYAGYGRLHNFLGSRLFDSLERKFHFMSSQDISKCFHSIYTHSISWATRSLKEAKRNTSAEMYGASFDRLMQSMNRNETNGIIVGPEVSRIFAETILSAVDDELERRLTKKGLTNGVDYSAFRYVDNYYFFSGNRRNCDEISAELSDCLDEYKLHLNPGKAEITYRPFASKKSSAIQQANTLVADVIDNLTRPNQIAGVPGRQQTNVVLVTAKRIRSRHKLMRALVQRVRAICVDAELGYEGVSAYMLAAIKWRTHQLTRDSEQLLALPEEIALLDGSVISREECLSQATDLYDFYLEVAFHLFSLAPSVNTSLDISYVLVQTAEFLKKHTPDDFLATKERVQLWVSRLVGSSSLTDLDERQYSTSIEILNVICATKPFDFGGVYYVELLDEFKGASSKVGYFEVVAKLFVLGDDPKCKTKQLELLQGAESFILKEPNLATCSERLHLFLDLMGCPFISADYRRKMVRRILTGYNGQQRLGGGGGSIQIPTNEHVAAAITNFEQNPWFTTWDSINLLRLIEKKELKRSYA</sequence>
<dbReference type="EMBL" id="FPAW01000076">
    <property type="protein sequence ID" value="SFU21938.1"/>
    <property type="molecule type" value="Genomic_DNA"/>
</dbReference>
<proteinExistence type="predicted"/>
<dbReference type="OrthoDB" id="9780724at2"/>
<keyword evidence="2" id="KW-0548">Nucleotidyltransferase</keyword>
<reference evidence="2 3" key="1">
    <citation type="submission" date="2016-10" db="EMBL/GenBank/DDBJ databases">
        <authorList>
            <person name="de Groot N.N."/>
        </authorList>
    </citation>
    <scope>NUCLEOTIDE SEQUENCE [LARGE SCALE GENOMIC DNA]</scope>
    <source>
        <strain evidence="2 3">CGMCC 1.10959</strain>
    </source>
</reference>
<keyword evidence="2" id="KW-0808">Transferase</keyword>
<protein>
    <submittedName>
        <fullName evidence="2">Reverse transcriptase (RNA-dependent DNA polymerase)</fullName>
    </submittedName>
</protein>
<dbReference type="NCBIfam" id="NF041748">
    <property type="entry name" value="Drt3b"/>
    <property type="match status" value="1"/>
</dbReference>
<accession>A0A1I7EDA5</accession>
<dbReference type="CDD" id="cd01646">
    <property type="entry name" value="RT_Bac_retron_I"/>
    <property type="match status" value="1"/>
</dbReference>
<evidence type="ECO:0000313" key="3">
    <source>
        <dbReference type="Proteomes" id="UP000182466"/>
    </source>
</evidence>
<dbReference type="STRING" id="999627.SAMN05216236_1761"/>
<gene>
    <name evidence="2" type="ORF">SAMN05216236_1761</name>
</gene>
<name>A0A1I7EDA5_9RHOB</name>
<keyword evidence="2" id="KW-0695">RNA-directed DNA polymerase</keyword>
<evidence type="ECO:0000313" key="2">
    <source>
        <dbReference type="EMBL" id="SFU21938.1"/>
    </source>
</evidence>
<dbReference type="Proteomes" id="UP000182466">
    <property type="component" value="Unassembled WGS sequence"/>
</dbReference>
<dbReference type="GO" id="GO:0003964">
    <property type="term" value="F:RNA-directed DNA polymerase activity"/>
    <property type="evidence" value="ECO:0007669"/>
    <property type="project" value="UniProtKB-KW"/>
</dbReference>
<dbReference type="AlphaFoldDB" id="A0A1I7EDA5"/>
<feature type="domain" description="Reverse transcriptase" evidence="1">
    <location>
        <begin position="185"/>
        <end position="328"/>
    </location>
</feature>
<dbReference type="RefSeq" id="WP_027260734.1">
    <property type="nucleotide sequence ID" value="NZ_FPAW01000076.1"/>
</dbReference>
<organism evidence="2 3">
    <name type="scientific">Sedimentitalea nanhaiensis</name>
    <dbReference type="NCBI Taxonomy" id="999627"/>
    <lineage>
        <taxon>Bacteria</taxon>
        <taxon>Pseudomonadati</taxon>
        <taxon>Pseudomonadota</taxon>
        <taxon>Alphaproteobacteria</taxon>
        <taxon>Rhodobacterales</taxon>
        <taxon>Paracoccaceae</taxon>
        <taxon>Sedimentitalea</taxon>
    </lineage>
</organism>
<keyword evidence="3" id="KW-1185">Reference proteome</keyword>